<proteinExistence type="inferred from homology"/>
<keyword evidence="8 10" id="KW-0687">Ribonucleoprotein</keyword>
<dbReference type="GO" id="GO:0034715">
    <property type="term" value="C:pICln-Sm protein complex"/>
    <property type="evidence" value="ECO:0007669"/>
    <property type="project" value="TreeGrafter"/>
</dbReference>
<comment type="subcellular location">
    <subcellularLocation>
        <location evidence="1 10">Nucleus</location>
    </subcellularLocation>
</comment>
<keyword evidence="5 10" id="KW-0694">RNA-binding</keyword>
<dbReference type="InterPro" id="IPR010920">
    <property type="entry name" value="LSM_dom_sf"/>
</dbReference>
<dbReference type="PANTHER" id="PTHR11021">
    <property type="entry name" value="SMALL NUCLEAR RIBONUCLEOPROTEIN F SNRNP-F"/>
    <property type="match status" value="1"/>
</dbReference>
<dbReference type="PIRSF" id="PIRSF006609">
    <property type="entry name" value="snRNP_SmF"/>
    <property type="match status" value="1"/>
</dbReference>
<dbReference type="AlphaFoldDB" id="A0A813I2V7"/>
<evidence type="ECO:0000313" key="12">
    <source>
        <dbReference type="EMBL" id="CAE8644855.1"/>
    </source>
</evidence>
<evidence type="ECO:0000256" key="7">
    <source>
        <dbReference type="ARBA" id="ARBA00023242"/>
    </source>
</evidence>
<dbReference type="GO" id="GO:0003723">
    <property type="term" value="F:RNA binding"/>
    <property type="evidence" value="ECO:0007669"/>
    <property type="project" value="UniProtKB-UniRule"/>
</dbReference>
<dbReference type="EMBL" id="CAJNNW010002941">
    <property type="protein sequence ID" value="CAE8644855.1"/>
    <property type="molecule type" value="Genomic_DNA"/>
</dbReference>
<dbReference type="InterPro" id="IPR047575">
    <property type="entry name" value="Sm"/>
</dbReference>
<dbReference type="InterPro" id="IPR001163">
    <property type="entry name" value="Sm_dom_euk/arc"/>
</dbReference>
<evidence type="ECO:0000256" key="9">
    <source>
        <dbReference type="ARBA" id="ARBA00030144"/>
    </source>
</evidence>
<comment type="caution">
    <text evidence="12">The sequence shown here is derived from an EMBL/GenBank/DDBJ whole genome shotgun (WGS) entry which is preliminary data.</text>
</comment>
<keyword evidence="4 10" id="KW-0747">Spliceosome</keyword>
<protein>
    <recommendedName>
        <fullName evidence="9">Sm protein F</fullName>
    </recommendedName>
</protein>
<evidence type="ECO:0000256" key="2">
    <source>
        <dbReference type="ARBA" id="ARBA00007927"/>
    </source>
</evidence>
<dbReference type="PROSITE" id="PS52002">
    <property type="entry name" value="SM"/>
    <property type="match status" value="1"/>
</dbReference>
<evidence type="ECO:0000256" key="8">
    <source>
        <dbReference type="ARBA" id="ARBA00023274"/>
    </source>
</evidence>
<reference evidence="12" key="1">
    <citation type="submission" date="2021-02" db="EMBL/GenBank/DDBJ databases">
        <authorList>
            <person name="Dougan E. K."/>
            <person name="Rhodes N."/>
            <person name="Thang M."/>
            <person name="Chan C."/>
        </authorList>
    </citation>
    <scope>NUCLEOTIDE SEQUENCE</scope>
</reference>
<dbReference type="SMART" id="SM00651">
    <property type="entry name" value="Sm"/>
    <property type="match status" value="1"/>
</dbReference>
<dbReference type="InterPro" id="IPR016487">
    <property type="entry name" value="Lsm6/sSmF"/>
</dbReference>
<comment type="similarity">
    <text evidence="2 10">Belongs to the snRNP Sm proteins family. SmF/LSm6 subfamily.</text>
</comment>
<dbReference type="GO" id="GO:0071013">
    <property type="term" value="C:catalytic step 2 spliceosome"/>
    <property type="evidence" value="ECO:0007669"/>
    <property type="project" value="TreeGrafter"/>
</dbReference>
<organism evidence="12 13">
    <name type="scientific">Polarella glacialis</name>
    <name type="common">Dinoflagellate</name>
    <dbReference type="NCBI Taxonomy" id="89957"/>
    <lineage>
        <taxon>Eukaryota</taxon>
        <taxon>Sar</taxon>
        <taxon>Alveolata</taxon>
        <taxon>Dinophyceae</taxon>
        <taxon>Suessiales</taxon>
        <taxon>Suessiaceae</taxon>
        <taxon>Polarella</taxon>
    </lineage>
</organism>
<keyword evidence="7 10" id="KW-0539">Nucleus</keyword>
<dbReference type="Pfam" id="PF01423">
    <property type="entry name" value="LSM"/>
    <property type="match status" value="1"/>
</dbReference>
<name>A0A813I2V7_POLGL</name>
<evidence type="ECO:0000256" key="10">
    <source>
        <dbReference type="PIRNR" id="PIRNR006609"/>
    </source>
</evidence>
<dbReference type="Proteomes" id="UP000626109">
    <property type="component" value="Unassembled WGS sequence"/>
</dbReference>
<dbReference type="GO" id="GO:0000398">
    <property type="term" value="P:mRNA splicing, via spliceosome"/>
    <property type="evidence" value="ECO:0007669"/>
    <property type="project" value="InterPro"/>
</dbReference>
<feature type="domain" description="Sm" evidence="11">
    <location>
        <begin position="7"/>
        <end position="79"/>
    </location>
</feature>
<dbReference type="Gene3D" id="2.30.30.100">
    <property type="match status" value="1"/>
</dbReference>
<evidence type="ECO:0000313" key="13">
    <source>
        <dbReference type="Proteomes" id="UP000626109"/>
    </source>
</evidence>
<dbReference type="InterPro" id="IPR034100">
    <property type="entry name" value="Sm_F"/>
</dbReference>
<dbReference type="CDD" id="cd01722">
    <property type="entry name" value="Sm_F"/>
    <property type="match status" value="1"/>
</dbReference>
<evidence type="ECO:0000256" key="4">
    <source>
        <dbReference type="ARBA" id="ARBA00022728"/>
    </source>
</evidence>
<evidence type="ECO:0000256" key="3">
    <source>
        <dbReference type="ARBA" id="ARBA00022664"/>
    </source>
</evidence>
<evidence type="ECO:0000259" key="11">
    <source>
        <dbReference type="PROSITE" id="PS52002"/>
    </source>
</evidence>
<keyword evidence="6 10" id="KW-0508">mRNA splicing</keyword>
<evidence type="ECO:0000256" key="1">
    <source>
        <dbReference type="ARBA" id="ARBA00004123"/>
    </source>
</evidence>
<evidence type="ECO:0000256" key="5">
    <source>
        <dbReference type="ARBA" id="ARBA00022884"/>
    </source>
</evidence>
<dbReference type="PANTHER" id="PTHR11021:SF0">
    <property type="entry name" value="SMALL NUCLEAR RIBONUCLEOPROTEIN F"/>
    <property type="match status" value="1"/>
</dbReference>
<dbReference type="SUPFAM" id="SSF50182">
    <property type="entry name" value="Sm-like ribonucleoproteins"/>
    <property type="match status" value="1"/>
</dbReference>
<accession>A0A813I2V7</accession>
<evidence type="ECO:0000256" key="6">
    <source>
        <dbReference type="ARBA" id="ARBA00023187"/>
    </source>
</evidence>
<dbReference type="GO" id="GO:0005685">
    <property type="term" value="C:U1 snRNP"/>
    <property type="evidence" value="ECO:0007669"/>
    <property type="project" value="TreeGrafter"/>
</dbReference>
<keyword evidence="3 10" id="KW-0507">mRNA processing</keyword>
<gene>
    <name evidence="12" type="ORF">PGLA2088_LOCUS3419</name>
</gene>
<sequence>MATVPVNPKPFLNDLTGKLVLTKLKWGMECKGTLKSIDPYMNLQLLNTEEWVDGSFRGNLGEVFIRCNNVLYIRGMADEESDMD</sequence>